<dbReference type="InterPro" id="IPR029044">
    <property type="entry name" value="Nucleotide-diphossugar_trans"/>
</dbReference>
<evidence type="ECO:0000259" key="1">
    <source>
        <dbReference type="Pfam" id="PF00535"/>
    </source>
</evidence>
<name>A0A1S2VHS9_9BACT</name>
<evidence type="ECO:0000313" key="3">
    <source>
        <dbReference type="Proteomes" id="UP000181790"/>
    </source>
</evidence>
<dbReference type="SUPFAM" id="SSF53448">
    <property type="entry name" value="Nucleotide-diphospho-sugar transferases"/>
    <property type="match status" value="1"/>
</dbReference>
<accession>A0A1S2VHS9</accession>
<feature type="domain" description="Glycosyltransferase 2-like" evidence="1">
    <location>
        <begin position="8"/>
        <end position="124"/>
    </location>
</feature>
<dbReference type="Proteomes" id="UP000181790">
    <property type="component" value="Unassembled WGS sequence"/>
</dbReference>
<dbReference type="Gene3D" id="3.90.550.10">
    <property type="entry name" value="Spore Coat Polysaccharide Biosynthesis Protein SpsA, Chain A"/>
    <property type="match status" value="1"/>
</dbReference>
<gene>
    <name evidence="2" type="ORF">BLX24_16980</name>
</gene>
<organism evidence="2 3">
    <name type="scientific">Arsenicibacter rosenii</name>
    <dbReference type="NCBI Taxonomy" id="1750698"/>
    <lineage>
        <taxon>Bacteria</taxon>
        <taxon>Pseudomonadati</taxon>
        <taxon>Bacteroidota</taxon>
        <taxon>Cytophagia</taxon>
        <taxon>Cytophagales</taxon>
        <taxon>Spirosomataceae</taxon>
        <taxon>Arsenicibacter</taxon>
    </lineage>
</organism>
<keyword evidence="3" id="KW-1185">Reference proteome</keyword>
<dbReference type="PANTHER" id="PTHR22916:SF65">
    <property type="entry name" value="SLR1065 PROTEIN"/>
    <property type="match status" value="1"/>
</dbReference>
<dbReference type="OrthoDB" id="9788101at2"/>
<reference evidence="2 3" key="1">
    <citation type="submission" date="2016-10" db="EMBL/GenBank/DDBJ databases">
        <title>Arsenicibacter rosenii gen. nov., sp. nov., an efficient arsenic-methylating bacterium isolated from an arsenic-contaminated paddy soil.</title>
        <authorList>
            <person name="Huang K."/>
        </authorList>
    </citation>
    <scope>NUCLEOTIDE SEQUENCE [LARGE SCALE GENOMIC DNA]</scope>
    <source>
        <strain evidence="2 3">SM-1</strain>
    </source>
</reference>
<sequence>MPEQPLVTIVTPSFNQGEFIGETIQSVLNQTYPNIEYIIVDGGSTDQTRSVVEQYRQQPGPHQVNVFIQEKDRGQSDAINKGFRLAKGQLVGWINSDDVLYPDCVERIVALYRQKPDGAIYYSTQTDLIDRQGRVFDGRDIPISGRSHLLHRNYDIVQQGSFYATSLVRAVDYLDESVQYCMDLDLWLRLLERGPIYAVTDGPLSAFRIWETTKTTTGGNRFLTDIKTILLRHGASRWSPSVRHVYYESFKAFVKQTLIRR</sequence>
<dbReference type="EMBL" id="MORL01000009">
    <property type="protein sequence ID" value="OIN57795.1"/>
    <property type="molecule type" value="Genomic_DNA"/>
</dbReference>
<proteinExistence type="predicted"/>
<dbReference type="GO" id="GO:0016758">
    <property type="term" value="F:hexosyltransferase activity"/>
    <property type="evidence" value="ECO:0007669"/>
    <property type="project" value="UniProtKB-ARBA"/>
</dbReference>
<dbReference type="AlphaFoldDB" id="A0A1S2VHS9"/>
<dbReference type="CDD" id="cd06433">
    <property type="entry name" value="GT_2_WfgS_like"/>
    <property type="match status" value="1"/>
</dbReference>
<comment type="caution">
    <text evidence="2">The sequence shown here is derived from an EMBL/GenBank/DDBJ whole genome shotgun (WGS) entry which is preliminary data.</text>
</comment>
<dbReference type="Pfam" id="PF00535">
    <property type="entry name" value="Glycos_transf_2"/>
    <property type="match status" value="1"/>
</dbReference>
<evidence type="ECO:0000313" key="2">
    <source>
        <dbReference type="EMBL" id="OIN57795.1"/>
    </source>
</evidence>
<dbReference type="RefSeq" id="WP_071504383.1">
    <property type="nucleotide sequence ID" value="NZ_MORL01000009.1"/>
</dbReference>
<protein>
    <recommendedName>
        <fullName evidence="1">Glycosyltransferase 2-like domain-containing protein</fullName>
    </recommendedName>
</protein>
<dbReference type="InterPro" id="IPR001173">
    <property type="entry name" value="Glyco_trans_2-like"/>
</dbReference>
<dbReference type="PANTHER" id="PTHR22916">
    <property type="entry name" value="GLYCOSYLTRANSFERASE"/>
    <property type="match status" value="1"/>
</dbReference>